<dbReference type="SUPFAM" id="SSF53927">
    <property type="entry name" value="Cytidine deaminase-like"/>
    <property type="match status" value="1"/>
</dbReference>
<dbReference type="NCBIfam" id="TIGR00129">
    <property type="entry name" value="fdhD_narQ"/>
    <property type="match status" value="1"/>
</dbReference>
<evidence type="ECO:0000256" key="3">
    <source>
        <dbReference type="HAMAP-Rule" id="MF_00187"/>
    </source>
</evidence>
<name>A0ABU3PGQ5_9BURK</name>
<dbReference type="EMBL" id="JAVXZY010000011">
    <property type="protein sequence ID" value="MDT9001789.1"/>
    <property type="molecule type" value="Genomic_DNA"/>
</dbReference>
<gene>
    <name evidence="3 4" type="primary">fdhD</name>
    <name evidence="4" type="ORF">RQP53_21105</name>
</gene>
<keyword evidence="5" id="KW-1185">Reference proteome</keyword>
<dbReference type="RefSeq" id="WP_315652672.1">
    <property type="nucleotide sequence ID" value="NZ_JAVXZY010000011.1"/>
</dbReference>
<evidence type="ECO:0000313" key="5">
    <source>
        <dbReference type="Proteomes" id="UP001246372"/>
    </source>
</evidence>
<keyword evidence="1 3" id="KW-0963">Cytoplasm</keyword>
<comment type="subcellular location">
    <subcellularLocation>
        <location evidence="3">Cytoplasm</location>
    </subcellularLocation>
</comment>
<dbReference type="InterPro" id="IPR003786">
    <property type="entry name" value="FdhD"/>
</dbReference>
<comment type="caution">
    <text evidence="3">Lacks conserved residue(s) required for the propagation of feature annotation.</text>
</comment>
<evidence type="ECO:0000256" key="2">
    <source>
        <dbReference type="ARBA" id="ARBA00023150"/>
    </source>
</evidence>
<dbReference type="PANTHER" id="PTHR30592:SF1">
    <property type="entry name" value="SULFUR CARRIER PROTEIN FDHD"/>
    <property type="match status" value="1"/>
</dbReference>
<comment type="caution">
    <text evidence="4">The sequence shown here is derived from an EMBL/GenBank/DDBJ whole genome shotgun (WGS) entry which is preliminary data.</text>
</comment>
<keyword evidence="2 3" id="KW-0501">Molybdenum cofactor biosynthesis</keyword>
<comment type="similarity">
    <text evidence="3">Belongs to the FdhD family.</text>
</comment>
<dbReference type="Pfam" id="PF02634">
    <property type="entry name" value="FdhD-NarQ"/>
    <property type="match status" value="1"/>
</dbReference>
<evidence type="ECO:0000256" key="1">
    <source>
        <dbReference type="ARBA" id="ARBA00022490"/>
    </source>
</evidence>
<protein>
    <recommendedName>
        <fullName evidence="3">Sulfur carrier protein FdhD</fullName>
    </recommendedName>
</protein>
<organism evidence="4 5">
    <name type="scientific">Roseateles aquae</name>
    <dbReference type="NCBI Taxonomy" id="3077235"/>
    <lineage>
        <taxon>Bacteria</taxon>
        <taxon>Pseudomonadati</taxon>
        <taxon>Pseudomonadota</taxon>
        <taxon>Betaproteobacteria</taxon>
        <taxon>Burkholderiales</taxon>
        <taxon>Sphaerotilaceae</taxon>
        <taxon>Roseateles</taxon>
    </lineage>
</organism>
<comment type="function">
    <text evidence="3">Required for formate dehydrogenase (FDH) activity. Acts as a sulfur carrier protein that transfers sulfur from IscS to the molybdenum cofactor prior to its insertion into FDH.</text>
</comment>
<feature type="active site" description="Cysteine persulfide intermediate" evidence="3">
    <location>
        <position position="127"/>
    </location>
</feature>
<evidence type="ECO:0000313" key="4">
    <source>
        <dbReference type="EMBL" id="MDT9001789.1"/>
    </source>
</evidence>
<dbReference type="PIRSF" id="PIRSF015626">
    <property type="entry name" value="FdhD"/>
    <property type="match status" value="1"/>
</dbReference>
<reference evidence="4" key="1">
    <citation type="submission" date="2023-09" db="EMBL/GenBank/DDBJ databases">
        <title>Paucibacter sp. APW11 Genome sequencing and assembly.</title>
        <authorList>
            <person name="Kim I."/>
        </authorList>
    </citation>
    <scope>NUCLEOTIDE SEQUENCE</scope>
    <source>
        <strain evidence="4">APW11</strain>
    </source>
</reference>
<sequence>MASKTAKPASTLATAAPSFCEGARPLPVQGVRAGRAFALDDWVADEVPVALEYNGVSHAVMLATPLDLEDFALGFSLSEGILSAAHELYSVEEEASEQGITLHLRIAGEAFARLKERRRTLAGRTGCGLCGTESLAQVARDLPRLGAPGEGQVLRREAIARAMSQFVELQTLQQATGAVHAAAWCSAEGEVKWLREDVGRHNALDKLIGALARHEVRAGEGFIAVTSRASFEMVQKTASAGVPLLAAVSAPTSFAVATAARAQMTLVGFARGQDLVIYCHPERLALERPALAPANCSAH</sequence>
<dbReference type="HAMAP" id="MF_00187">
    <property type="entry name" value="FdhD"/>
    <property type="match status" value="1"/>
</dbReference>
<dbReference type="PANTHER" id="PTHR30592">
    <property type="entry name" value="FORMATE DEHYDROGENASE"/>
    <property type="match status" value="1"/>
</dbReference>
<dbReference type="InterPro" id="IPR016193">
    <property type="entry name" value="Cytidine_deaminase-like"/>
</dbReference>
<accession>A0ABU3PGQ5</accession>
<dbReference type="Gene3D" id="3.10.20.10">
    <property type="match status" value="1"/>
</dbReference>
<proteinExistence type="inferred from homology"/>
<dbReference type="Gene3D" id="3.40.140.10">
    <property type="entry name" value="Cytidine Deaminase, domain 2"/>
    <property type="match status" value="1"/>
</dbReference>
<dbReference type="Proteomes" id="UP001246372">
    <property type="component" value="Unassembled WGS sequence"/>
</dbReference>